<dbReference type="Gene3D" id="1.10.630.10">
    <property type="entry name" value="Cytochrome P450"/>
    <property type="match status" value="1"/>
</dbReference>
<dbReference type="InterPro" id="IPR002401">
    <property type="entry name" value="Cyt_P450_E_grp-I"/>
</dbReference>
<dbReference type="GO" id="GO:0016705">
    <property type="term" value="F:oxidoreductase activity, acting on paired donors, with incorporation or reduction of molecular oxygen"/>
    <property type="evidence" value="ECO:0007669"/>
    <property type="project" value="InterPro"/>
</dbReference>
<accession>A0A9Q9RW53</accession>
<keyword evidence="10" id="KW-0732">Signal</keyword>
<dbReference type="CDD" id="cd11065">
    <property type="entry name" value="CYP64-like"/>
    <property type="match status" value="1"/>
</dbReference>
<dbReference type="Pfam" id="PF00067">
    <property type="entry name" value="p450"/>
    <property type="match status" value="1"/>
</dbReference>
<dbReference type="GO" id="GO:0005506">
    <property type="term" value="F:iron ion binding"/>
    <property type="evidence" value="ECO:0007669"/>
    <property type="project" value="InterPro"/>
</dbReference>
<dbReference type="Proteomes" id="UP000760494">
    <property type="component" value="Unassembled WGS sequence"/>
</dbReference>
<organism evidence="11 12">
    <name type="scientific">Fusarium fujikuroi</name>
    <name type="common">Bakanae and foot rot disease fungus</name>
    <name type="synonym">Gibberella fujikuroi</name>
    <dbReference type="NCBI Taxonomy" id="5127"/>
    <lineage>
        <taxon>Eukaryota</taxon>
        <taxon>Fungi</taxon>
        <taxon>Dikarya</taxon>
        <taxon>Ascomycota</taxon>
        <taxon>Pezizomycotina</taxon>
        <taxon>Sordariomycetes</taxon>
        <taxon>Hypocreomycetidae</taxon>
        <taxon>Hypocreales</taxon>
        <taxon>Nectriaceae</taxon>
        <taxon>Fusarium</taxon>
        <taxon>Fusarium fujikuroi species complex</taxon>
    </lineage>
</organism>
<dbReference type="PRINTS" id="PR00385">
    <property type="entry name" value="P450"/>
</dbReference>
<evidence type="ECO:0000256" key="4">
    <source>
        <dbReference type="ARBA" id="ARBA00022723"/>
    </source>
</evidence>
<dbReference type="EMBL" id="CABFJX010000391">
    <property type="protein sequence ID" value="VTT78182.1"/>
    <property type="molecule type" value="Genomic_DNA"/>
</dbReference>
<keyword evidence="4 8" id="KW-0479">Metal-binding</keyword>
<evidence type="ECO:0000256" key="1">
    <source>
        <dbReference type="ARBA" id="ARBA00001971"/>
    </source>
</evidence>
<evidence type="ECO:0000313" key="12">
    <source>
        <dbReference type="Proteomes" id="UP000760494"/>
    </source>
</evidence>
<dbReference type="SUPFAM" id="SSF48264">
    <property type="entry name" value="Cytochrome P450"/>
    <property type="match status" value="1"/>
</dbReference>
<evidence type="ECO:0000256" key="10">
    <source>
        <dbReference type="SAM" id="SignalP"/>
    </source>
</evidence>
<evidence type="ECO:0000256" key="2">
    <source>
        <dbReference type="ARBA" id="ARBA00010617"/>
    </source>
</evidence>
<evidence type="ECO:0000256" key="9">
    <source>
        <dbReference type="RuleBase" id="RU000461"/>
    </source>
</evidence>
<evidence type="ECO:0000256" key="3">
    <source>
        <dbReference type="ARBA" id="ARBA00022617"/>
    </source>
</evidence>
<comment type="caution">
    <text evidence="11">The sequence shown here is derived from an EMBL/GenBank/DDBJ whole genome shotgun (WGS) entry which is preliminary data.</text>
</comment>
<evidence type="ECO:0000256" key="5">
    <source>
        <dbReference type="ARBA" id="ARBA00023002"/>
    </source>
</evidence>
<dbReference type="InterPro" id="IPR017972">
    <property type="entry name" value="Cyt_P450_CS"/>
</dbReference>
<dbReference type="PROSITE" id="PS00086">
    <property type="entry name" value="CYTOCHROME_P450"/>
    <property type="match status" value="1"/>
</dbReference>
<dbReference type="GO" id="GO:0020037">
    <property type="term" value="F:heme binding"/>
    <property type="evidence" value="ECO:0007669"/>
    <property type="project" value="InterPro"/>
</dbReference>
<keyword evidence="3 8" id="KW-0349">Heme</keyword>
<name>A0A9Q9RW53_FUSFU</name>
<dbReference type="PANTHER" id="PTHR46300">
    <property type="entry name" value="P450, PUTATIVE (EUROFUNG)-RELATED-RELATED"/>
    <property type="match status" value="1"/>
</dbReference>
<evidence type="ECO:0000256" key="8">
    <source>
        <dbReference type="PIRSR" id="PIRSR602401-1"/>
    </source>
</evidence>
<gene>
    <name evidence="11" type="ORF">C2S_10901</name>
</gene>
<feature type="signal peptide" evidence="10">
    <location>
        <begin position="1"/>
        <end position="17"/>
    </location>
</feature>
<evidence type="ECO:0000313" key="11">
    <source>
        <dbReference type="EMBL" id="VTT78182.1"/>
    </source>
</evidence>
<dbReference type="PANTHER" id="PTHR46300:SF7">
    <property type="entry name" value="P450, PUTATIVE (EUROFUNG)-RELATED"/>
    <property type="match status" value="1"/>
</dbReference>
<dbReference type="PRINTS" id="PR00463">
    <property type="entry name" value="EP450I"/>
</dbReference>
<feature type="chain" id="PRO_5040237813" description="O-methylsterigmatocystin oxidoreductase" evidence="10">
    <location>
        <begin position="18"/>
        <end position="520"/>
    </location>
</feature>
<dbReference type="InterPro" id="IPR050364">
    <property type="entry name" value="Cytochrome_P450_fung"/>
</dbReference>
<feature type="binding site" description="axial binding residue" evidence="8">
    <location>
        <position position="432"/>
    </location>
    <ligand>
        <name>heme</name>
        <dbReference type="ChEBI" id="CHEBI:30413"/>
    </ligand>
    <ligandPart>
        <name>Fe</name>
        <dbReference type="ChEBI" id="CHEBI:18248"/>
    </ligandPart>
</feature>
<protein>
    <recommendedName>
        <fullName evidence="13">O-methylsterigmatocystin oxidoreductase</fullName>
    </recommendedName>
</protein>
<comment type="cofactor">
    <cofactor evidence="1 8">
        <name>heme</name>
        <dbReference type="ChEBI" id="CHEBI:30413"/>
    </cofactor>
</comment>
<keyword evidence="5 9" id="KW-0560">Oxidoreductase</keyword>
<keyword evidence="6 8" id="KW-0408">Iron</keyword>
<proteinExistence type="inferred from homology"/>
<comment type="similarity">
    <text evidence="2 9">Belongs to the cytochrome P450 family.</text>
</comment>
<dbReference type="InterPro" id="IPR036396">
    <property type="entry name" value="Cyt_P450_sf"/>
</dbReference>
<evidence type="ECO:0008006" key="13">
    <source>
        <dbReference type="Google" id="ProtNLM"/>
    </source>
</evidence>
<dbReference type="InterPro" id="IPR001128">
    <property type="entry name" value="Cyt_P450"/>
</dbReference>
<keyword evidence="7 9" id="KW-0503">Monooxygenase</keyword>
<dbReference type="AlphaFoldDB" id="A0A9Q9RW53"/>
<dbReference type="GO" id="GO:0004497">
    <property type="term" value="F:monooxygenase activity"/>
    <property type="evidence" value="ECO:0007669"/>
    <property type="project" value="UniProtKB-KW"/>
</dbReference>
<sequence length="520" mass="59089">MLSSLLLLCLIIGRPQRRLPPGPKPLPIVGNIKDMPPAHVPEYKHWLRHKDLYGPISSVTVLGMILVIIHDKEAAHDLLEKSSLKTSGRPDMTFVNKMCGYSSWMITKGYTSVFRKHRKLIHQELGSKSRVSRFHDVQETEVNRQLVRALKEPNKWLEHLRTTSGATMLSMTYGYTVEPTKPDRLIGLIEQSVGNFSIAAVPLTWLVDMVPALQYIPRWFPGASFQALASQIKHTLDDVTLVPYRFVKEQMVAKSHKPSYVSKVIEKAETFKDGTTGIDHDDEDAIIWTAAVMFAGGADTTVVTMTAFTMAMIRFPNVQSKAQQEIDSVVGQKRLPNFDDRHKLPYINALVKESLRWWPVVPMAFQHRADEDIEYRDFCIPKGSYLLPAVWWFLHDPEVYADPDAFDPERFLTPRDEPDPGLHAFGYGRRICPGRVFADSILYLNIVRSLAAFKFSKAIDERGKEINPDIVEPPGLLNRLEPFTLQVEPRTPHHRALIQKLEDDGILSAGDSVHLEKLWS</sequence>
<evidence type="ECO:0000256" key="6">
    <source>
        <dbReference type="ARBA" id="ARBA00023004"/>
    </source>
</evidence>
<reference evidence="11" key="1">
    <citation type="submission" date="2019-05" db="EMBL/GenBank/DDBJ databases">
        <authorList>
            <person name="Piombo E."/>
        </authorList>
    </citation>
    <scope>NUCLEOTIDE SEQUENCE</scope>
    <source>
        <strain evidence="11">C2S</strain>
    </source>
</reference>
<evidence type="ECO:0000256" key="7">
    <source>
        <dbReference type="ARBA" id="ARBA00023033"/>
    </source>
</evidence>